<dbReference type="PANTHER" id="PTHR21445:SF0">
    <property type="entry name" value="APURINIC-APYRIMIDINIC ENDONUCLEASE"/>
    <property type="match status" value="1"/>
</dbReference>
<dbReference type="NCBIfam" id="TIGR00587">
    <property type="entry name" value="nfo"/>
    <property type="match status" value="1"/>
</dbReference>
<feature type="binding site" evidence="9">
    <location>
        <position position="224"/>
    </location>
    <ligand>
        <name>Zn(2+)</name>
        <dbReference type="ChEBI" id="CHEBI:29105"/>
        <label>2</label>
    </ligand>
</feature>
<dbReference type="OrthoDB" id="9805666at2"/>
<evidence type="ECO:0000256" key="9">
    <source>
        <dbReference type="HAMAP-Rule" id="MF_00152"/>
    </source>
</evidence>
<dbReference type="PATRIC" id="fig|1121405.3.peg.1805"/>
<keyword evidence="5 9" id="KW-0227">DNA damage</keyword>
<feature type="binding site" evidence="9">
    <location>
        <position position="153"/>
    </location>
    <ligand>
        <name>Zn(2+)</name>
        <dbReference type="ChEBI" id="CHEBI:29105"/>
        <label>1</label>
    </ligand>
</feature>
<protein>
    <recommendedName>
        <fullName evidence="9">Probable endonuclease 4</fullName>
        <ecNumber evidence="9">3.1.21.2</ecNumber>
    </recommendedName>
    <alternativeName>
        <fullName evidence="9">Endodeoxyribonuclease IV</fullName>
    </alternativeName>
    <alternativeName>
        <fullName evidence="9">Endonuclease IV</fullName>
    </alternativeName>
</protein>
<feature type="binding site" evidence="9">
    <location>
        <position position="187"/>
    </location>
    <ligand>
        <name>Zn(2+)</name>
        <dbReference type="ChEBI" id="CHEBI:29105"/>
        <label>2</label>
    </ligand>
</feature>
<feature type="binding site" evidence="9">
    <location>
        <position position="269"/>
    </location>
    <ligand>
        <name>Zn(2+)</name>
        <dbReference type="ChEBI" id="CHEBI:29105"/>
        <label>2</label>
    </ligand>
</feature>
<evidence type="ECO:0000256" key="8">
    <source>
        <dbReference type="ARBA" id="ARBA00023204"/>
    </source>
</evidence>
<dbReference type="eggNOG" id="COG0648">
    <property type="taxonomic scope" value="Bacteria"/>
</dbReference>
<gene>
    <name evidence="9" type="primary">nfo</name>
    <name evidence="11" type="ORF">dsmv_2250</name>
</gene>
<feature type="binding site" evidence="9">
    <location>
        <position position="76"/>
    </location>
    <ligand>
        <name>Zn(2+)</name>
        <dbReference type="ChEBI" id="CHEBI:29105"/>
        <label>1</label>
    </ligand>
</feature>
<comment type="caution">
    <text evidence="11">The sequence shown here is derived from an EMBL/GenBank/DDBJ whole genome shotgun (WGS) entry which is preliminary data.</text>
</comment>
<evidence type="ECO:0000256" key="4">
    <source>
        <dbReference type="ARBA" id="ARBA00022759"/>
    </source>
</evidence>
<keyword evidence="8 9" id="KW-0234">DNA repair</keyword>
<evidence type="ECO:0000256" key="7">
    <source>
        <dbReference type="ARBA" id="ARBA00022833"/>
    </source>
</evidence>
<reference evidence="11 12" key="1">
    <citation type="journal article" date="2013" name="Genome Announc.">
        <title>Draft genome sequences for three mercury-methylating, sulfate-reducing bacteria.</title>
        <authorList>
            <person name="Brown S.D."/>
            <person name="Hurt R.A.Jr."/>
            <person name="Gilmour C.C."/>
            <person name="Elias D.A."/>
        </authorList>
    </citation>
    <scope>NUCLEOTIDE SEQUENCE [LARGE SCALE GENOMIC DNA]</scope>
    <source>
        <strain evidence="11 12">DSM 2059</strain>
    </source>
</reference>
<dbReference type="GO" id="GO:0008270">
    <property type="term" value="F:zinc ion binding"/>
    <property type="evidence" value="ECO:0007669"/>
    <property type="project" value="UniProtKB-UniRule"/>
</dbReference>
<dbReference type="SUPFAM" id="SSF51658">
    <property type="entry name" value="Xylose isomerase-like"/>
    <property type="match status" value="1"/>
</dbReference>
<name>S7TWJ5_DESML</name>
<dbReference type="InterPro" id="IPR001719">
    <property type="entry name" value="AP_endonuc_2"/>
</dbReference>
<feature type="binding site" evidence="9">
    <location>
        <position position="237"/>
    </location>
    <ligand>
        <name>Zn(2+)</name>
        <dbReference type="ChEBI" id="CHEBI:29105"/>
        <label>3</label>
    </ligand>
</feature>
<feature type="domain" description="Xylose isomerase-like TIM barrel" evidence="10">
    <location>
        <begin position="28"/>
        <end position="274"/>
    </location>
</feature>
<comment type="cofactor">
    <cofactor evidence="9">
        <name>Zn(2+)</name>
        <dbReference type="ChEBI" id="CHEBI:29105"/>
    </cofactor>
    <text evidence="9">Binds 3 Zn(2+) ions.</text>
</comment>
<comment type="function">
    <text evidence="9">Endonuclease IV plays a role in DNA repair. It cleaves phosphodiester bonds at apurinic or apyrimidinic (AP) sites, generating a 3'-hydroxyl group and a 5'-terminal sugar phosphate.</text>
</comment>
<evidence type="ECO:0000256" key="2">
    <source>
        <dbReference type="ARBA" id="ARBA00022722"/>
    </source>
</evidence>
<dbReference type="GO" id="GO:0003677">
    <property type="term" value="F:DNA binding"/>
    <property type="evidence" value="ECO:0007669"/>
    <property type="project" value="InterPro"/>
</dbReference>
<dbReference type="InterPro" id="IPR018246">
    <property type="entry name" value="AP_endonuc_F2_Zn_BS"/>
</dbReference>
<evidence type="ECO:0000256" key="6">
    <source>
        <dbReference type="ARBA" id="ARBA00022801"/>
    </source>
</evidence>
<dbReference type="CDD" id="cd00019">
    <property type="entry name" value="AP2Ec"/>
    <property type="match status" value="1"/>
</dbReference>
<dbReference type="Pfam" id="PF01261">
    <property type="entry name" value="AP_endonuc_2"/>
    <property type="match status" value="1"/>
</dbReference>
<keyword evidence="12" id="KW-1185">Reference proteome</keyword>
<evidence type="ECO:0000313" key="11">
    <source>
        <dbReference type="EMBL" id="EPR41135.1"/>
    </source>
</evidence>
<dbReference type="PROSITE" id="PS00731">
    <property type="entry name" value="AP_NUCLEASE_F2_3"/>
    <property type="match status" value="1"/>
</dbReference>
<dbReference type="STRING" id="897.B2D07_17890"/>
<dbReference type="GO" id="GO:0003906">
    <property type="term" value="F:DNA-(apurinic or apyrimidinic site) endonuclease activity"/>
    <property type="evidence" value="ECO:0007669"/>
    <property type="project" value="TreeGrafter"/>
</dbReference>
<dbReference type="InterPro" id="IPR013022">
    <property type="entry name" value="Xyl_isomerase-like_TIM-brl"/>
</dbReference>
<comment type="catalytic activity">
    <reaction evidence="9">
        <text>Endonucleolytic cleavage to 5'-phosphooligonucleotide end-products.</text>
        <dbReference type="EC" id="3.1.21.2"/>
    </reaction>
</comment>
<accession>S7TWJ5</accession>
<dbReference type="InterPro" id="IPR036237">
    <property type="entry name" value="Xyl_isomerase-like_sf"/>
</dbReference>
<feature type="binding site" evidence="9">
    <location>
        <position position="153"/>
    </location>
    <ligand>
        <name>Zn(2+)</name>
        <dbReference type="ChEBI" id="CHEBI:29105"/>
        <label>2</label>
    </ligand>
</feature>
<evidence type="ECO:0000313" key="12">
    <source>
        <dbReference type="Proteomes" id="UP000014977"/>
    </source>
</evidence>
<keyword evidence="6 9" id="KW-0378">Hydrolase</keyword>
<keyword evidence="2 9" id="KW-0540">Nuclease</keyword>
<dbReference type="AlphaFoldDB" id="S7TWJ5"/>
<comment type="similarity">
    <text evidence="1 9">Belongs to the AP endonuclease 2 family.</text>
</comment>
<dbReference type="RefSeq" id="WP_020876681.1">
    <property type="nucleotide sequence ID" value="NZ_ATHJ01000078.1"/>
</dbReference>
<feature type="binding site" evidence="9">
    <location>
        <position position="239"/>
    </location>
    <ligand>
        <name>Zn(2+)</name>
        <dbReference type="ChEBI" id="CHEBI:29105"/>
        <label>3</label>
    </ligand>
</feature>
<dbReference type="Gene3D" id="3.20.20.150">
    <property type="entry name" value="Divalent-metal-dependent TIM barrel enzymes"/>
    <property type="match status" value="1"/>
</dbReference>
<evidence type="ECO:0000256" key="1">
    <source>
        <dbReference type="ARBA" id="ARBA00005340"/>
    </source>
</evidence>
<dbReference type="Proteomes" id="UP000014977">
    <property type="component" value="Unassembled WGS sequence"/>
</dbReference>
<sequence length="296" mass="32000">MTREPESDAPLLLGAHFSIAGGLHKALYAAASYGCGALQIFTGNARTWKETPLTREAVDRFAQARQETGITEIAAHTAYLLNIAAPEAEKRIRSRVALAAELERCARLDIPYVVHHPGAHLGAGAEAGIANAASEIRHVFEALPGLSCRLLIETTAGQGTGIGHTFEEIAAILAAVDAPDRTGVCLDTCHIFAAGYDIRTRKTYDRTLADFDRIIGLDRLFVIHLNDARSDFNSRVDRHAHIGEGAIGLDAFGFVMQDPRLARCPKIIETPKMRGKTDMDSVNLDRLRALAEGNPG</sequence>
<evidence type="ECO:0000256" key="5">
    <source>
        <dbReference type="ARBA" id="ARBA00022763"/>
    </source>
</evidence>
<dbReference type="PROSITE" id="PS00730">
    <property type="entry name" value="AP_NUCLEASE_F2_2"/>
    <property type="match status" value="1"/>
</dbReference>
<dbReference type="PROSITE" id="PS51432">
    <property type="entry name" value="AP_NUCLEASE_F2_4"/>
    <property type="match status" value="1"/>
</dbReference>
<evidence type="ECO:0000256" key="3">
    <source>
        <dbReference type="ARBA" id="ARBA00022723"/>
    </source>
</evidence>
<dbReference type="EMBL" id="ATHJ01000078">
    <property type="protein sequence ID" value="EPR41135.1"/>
    <property type="molecule type" value="Genomic_DNA"/>
</dbReference>
<keyword evidence="7 9" id="KW-0862">Zinc</keyword>
<dbReference type="GO" id="GO:0008833">
    <property type="term" value="F:deoxyribonuclease IV (phage-T4-induced) activity"/>
    <property type="evidence" value="ECO:0007669"/>
    <property type="project" value="UniProtKB-UniRule"/>
</dbReference>
<organism evidence="11 12">
    <name type="scientific">Desulfococcus multivorans DSM 2059</name>
    <dbReference type="NCBI Taxonomy" id="1121405"/>
    <lineage>
        <taxon>Bacteria</taxon>
        <taxon>Pseudomonadati</taxon>
        <taxon>Thermodesulfobacteriota</taxon>
        <taxon>Desulfobacteria</taxon>
        <taxon>Desulfobacterales</taxon>
        <taxon>Desulfococcaceae</taxon>
        <taxon>Desulfococcus</taxon>
    </lineage>
</organism>
<keyword evidence="3 9" id="KW-0479">Metal-binding</keyword>
<dbReference type="PANTHER" id="PTHR21445">
    <property type="entry name" value="ENDONUCLEASE IV ENDODEOXYRIBONUCLEASE IV"/>
    <property type="match status" value="1"/>
</dbReference>
<feature type="binding site" evidence="9">
    <location>
        <position position="116"/>
    </location>
    <ligand>
        <name>Zn(2+)</name>
        <dbReference type="ChEBI" id="CHEBI:29105"/>
        <label>1</label>
    </ligand>
</feature>
<dbReference type="GO" id="GO:0008081">
    <property type="term" value="F:phosphoric diester hydrolase activity"/>
    <property type="evidence" value="ECO:0007669"/>
    <property type="project" value="TreeGrafter"/>
</dbReference>
<feature type="binding site" evidence="9">
    <location>
        <position position="190"/>
    </location>
    <ligand>
        <name>Zn(2+)</name>
        <dbReference type="ChEBI" id="CHEBI:29105"/>
        <label>3</label>
    </ligand>
</feature>
<dbReference type="EC" id="3.1.21.2" evidence="9"/>
<evidence type="ECO:0000259" key="10">
    <source>
        <dbReference type="Pfam" id="PF01261"/>
    </source>
</evidence>
<dbReference type="HAMAP" id="MF_00152">
    <property type="entry name" value="Nfo"/>
    <property type="match status" value="1"/>
</dbReference>
<dbReference type="SMART" id="SM00518">
    <property type="entry name" value="AP2Ec"/>
    <property type="match status" value="1"/>
</dbReference>
<dbReference type="FunFam" id="3.20.20.150:FF:000001">
    <property type="entry name" value="Probable endonuclease 4"/>
    <property type="match status" value="1"/>
</dbReference>
<keyword evidence="4 9" id="KW-0255">Endonuclease</keyword>
<dbReference type="GO" id="GO:0006284">
    <property type="term" value="P:base-excision repair"/>
    <property type="evidence" value="ECO:0007669"/>
    <property type="project" value="TreeGrafter"/>
</dbReference>
<proteinExistence type="inferred from homology"/>